<comment type="subunit">
    <text evidence="3">Homodimer.</text>
</comment>
<dbReference type="InterPro" id="IPR050859">
    <property type="entry name" value="Class-I_PLP-dep_aminotransf"/>
</dbReference>
<dbReference type="GO" id="GO:0008483">
    <property type="term" value="F:transaminase activity"/>
    <property type="evidence" value="ECO:0007669"/>
    <property type="project" value="UniProtKB-KW"/>
</dbReference>
<evidence type="ECO:0000256" key="5">
    <source>
        <dbReference type="ARBA" id="ARBA00022679"/>
    </source>
</evidence>
<dbReference type="GO" id="GO:0030170">
    <property type="term" value="F:pyridoxal phosphate binding"/>
    <property type="evidence" value="ECO:0007669"/>
    <property type="project" value="InterPro"/>
</dbReference>
<dbReference type="Pfam" id="PF00155">
    <property type="entry name" value="Aminotran_1_2"/>
    <property type="match status" value="1"/>
</dbReference>
<name>A0A0A0D249_9PROT</name>
<reference evidence="8 9" key="1">
    <citation type="submission" date="2014-01" db="EMBL/GenBank/DDBJ databases">
        <title>Genome sequence determination for a cystic fibrosis isolate, Inquilinus limosus.</title>
        <authorList>
            <person name="Pino M."/>
            <person name="Di Conza J."/>
            <person name="Gutkind G."/>
        </authorList>
    </citation>
    <scope>NUCLEOTIDE SEQUENCE [LARGE SCALE GENOMIC DNA]</scope>
    <source>
        <strain evidence="8 9">MP06</strain>
    </source>
</reference>
<dbReference type="Gene3D" id="3.40.640.10">
    <property type="entry name" value="Type I PLP-dependent aspartate aminotransferase-like (Major domain)"/>
    <property type="match status" value="1"/>
</dbReference>
<dbReference type="CDD" id="cd00609">
    <property type="entry name" value="AAT_like"/>
    <property type="match status" value="1"/>
</dbReference>
<evidence type="ECO:0000313" key="9">
    <source>
        <dbReference type="Proteomes" id="UP000029995"/>
    </source>
</evidence>
<evidence type="ECO:0000256" key="2">
    <source>
        <dbReference type="ARBA" id="ARBA00007441"/>
    </source>
</evidence>
<dbReference type="InterPro" id="IPR015421">
    <property type="entry name" value="PyrdxlP-dep_Trfase_major"/>
</dbReference>
<evidence type="ECO:0000256" key="3">
    <source>
        <dbReference type="ARBA" id="ARBA00011738"/>
    </source>
</evidence>
<dbReference type="InterPro" id="IPR004839">
    <property type="entry name" value="Aminotransferase_I/II_large"/>
</dbReference>
<evidence type="ECO:0000313" key="8">
    <source>
        <dbReference type="EMBL" id="KGM32134.1"/>
    </source>
</evidence>
<keyword evidence="4" id="KW-0032">Aminotransferase</keyword>
<organism evidence="8 9">
    <name type="scientific">Inquilinus limosus MP06</name>
    <dbReference type="NCBI Taxonomy" id="1398085"/>
    <lineage>
        <taxon>Bacteria</taxon>
        <taxon>Pseudomonadati</taxon>
        <taxon>Pseudomonadota</taxon>
        <taxon>Alphaproteobacteria</taxon>
        <taxon>Rhodospirillales</taxon>
        <taxon>Rhodospirillaceae</taxon>
        <taxon>Inquilinus</taxon>
    </lineage>
</organism>
<evidence type="ECO:0000256" key="6">
    <source>
        <dbReference type="ARBA" id="ARBA00022898"/>
    </source>
</evidence>
<dbReference type="PANTHER" id="PTHR42790:SF19">
    <property type="entry name" value="KYNURENINE_ALPHA-AMINOADIPATE AMINOTRANSFERASE, MITOCHONDRIAL"/>
    <property type="match status" value="1"/>
</dbReference>
<evidence type="ECO:0000256" key="4">
    <source>
        <dbReference type="ARBA" id="ARBA00022576"/>
    </source>
</evidence>
<dbReference type="EMBL" id="JANX01000370">
    <property type="protein sequence ID" value="KGM32134.1"/>
    <property type="molecule type" value="Genomic_DNA"/>
</dbReference>
<dbReference type="GO" id="GO:1901605">
    <property type="term" value="P:alpha-amino acid metabolic process"/>
    <property type="evidence" value="ECO:0007669"/>
    <property type="project" value="TreeGrafter"/>
</dbReference>
<dbReference type="Proteomes" id="UP000029995">
    <property type="component" value="Unassembled WGS sequence"/>
</dbReference>
<dbReference type="InterPro" id="IPR015422">
    <property type="entry name" value="PyrdxlP-dep_Trfase_small"/>
</dbReference>
<keyword evidence="5" id="KW-0808">Transferase</keyword>
<dbReference type="AlphaFoldDB" id="A0A0A0D249"/>
<dbReference type="Gene3D" id="3.90.1150.10">
    <property type="entry name" value="Aspartate Aminotransferase, domain 1"/>
    <property type="match status" value="1"/>
</dbReference>
<dbReference type="RefSeq" id="WP_034844270.1">
    <property type="nucleotide sequence ID" value="NZ_JANX01000370.1"/>
</dbReference>
<dbReference type="OrthoDB" id="9804020at2"/>
<dbReference type="PANTHER" id="PTHR42790">
    <property type="entry name" value="AMINOTRANSFERASE"/>
    <property type="match status" value="1"/>
</dbReference>
<comment type="caution">
    <text evidence="8">The sequence shown here is derived from an EMBL/GenBank/DDBJ whole genome shotgun (WGS) entry which is preliminary data.</text>
</comment>
<feature type="domain" description="Aminotransferase class I/classII large" evidence="7">
    <location>
        <begin position="50"/>
        <end position="386"/>
    </location>
</feature>
<accession>A0A0A0D249</accession>
<comment type="similarity">
    <text evidence="2">Belongs to the class-I pyridoxal-phosphate-dependent aminotransferase family.</text>
</comment>
<dbReference type="InterPro" id="IPR015424">
    <property type="entry name" value="PyrdxlP-dep_Trfase"/>
</dbReference>
<evidence type="ECO:0000256" key="1">
    <source>
        <dbReference type="ARBA" id="ARBA00001933"/>
    </source>
</evidence>
<protein>
    <submittedName>
        <fullName evidence="8">GntR family transcriptional regulator</fullName>
    </submittedName>
</protein>
<comment type="cofactor">
    <cofactor evidence="1">
        <name>pyridoxal 5'-phosphate</name>
        <dbReference type="ChEBI" id="CHEBI:597326"/>
    </cofactor>
</comment>
<dbReference type="FunFam" id="3.40.640.10:FF:000053">
    <property type="entry name" value="Aminotransferase, class I"/>
    <property type="match status" value="1"/>
</dbReference>
<sequence length="406" mass="43436">MTIGETHYAARAGRMRASEIRELLKLLDRPGVISFAGGIPDPALFPAETIRAGYEAALAAGDTALQYSVSEGYAPLRQWIARHMGSIGVPCDADNIVITSGSQQGLDYLGKLFLSPGDTALVGWPTYLGALQAFNPYEPRYDRLEPEHGNATPEAYRASAAAAGSRVRLAYVTPDFANPSGETLSRAARERARALADELDIPLVEDSAYQALRYDGEDVPPLQALDVAAKGGIDRSRVIHCGSFSKTLAPGLRIGWICAARGVVQKLVLTKQAADLHTPTINQMVMHHAAEHAYPAQVAKIRAAYRDRRDRMLAALDRHMPAGVSWTRPQGGMFIWVTLPEHLDGAELLARAVEQGVAFVPGRAFHADGTLGNTLRLSFSLAGPEAIEEGIGGLGRLIAGTAQAAA</sequence>
<dbReference type="SUPFAM" id="SSF53383">
    <property type="entry name" value="PLP-dependent transferases"/>
    <property type="match status" value="1"/>
</dbReference>
<keyword evidence="6" id="KW-0663">Pyridoxal phosphate</keyword>
<evidence type="ECO:0000259" key="7">
    <source>
        <dbReference type="Pfam" id="PF00155"/>
    </source>
</evidence>
<gene>
    <name evidence="8" type="ORF">P409_23150</name>
</gene>
<proteinExistence type="inferred from homology"/>